<comment type="caution">
    <text evidence="3">The sequence shown here is derived from an EMBL/GenBank/DDBJ whole genome shotgun (WGS) entry which is preliminary data.</text>
</comment>
<organism evidence="3 4">
    <name type="scientific">Mycena sanguinolenta</name>
    <dbReference type="NCBI Taxonomy" id="230812"/>
    <lineage>
        <taxon>Eukaryota</taxon>
        <taxon>Fungi</taxon>
        <taxon>Dikarya</taxon>
        <taxon>Basidiomycota</taxon>
        <taxon>Agaricomycotina</taxon>
        <taxon>Agaricomycetes</taxon>
        <taxon>Agaricomycetidae</taxon>
        <taxon>Agaricales</taxon>
        <taxon>Marasmiineae</taxon>
        <taxon>Mycenaceae</taxon>
        <taxon>Mycena</taxon>
    </lineage>
</organism>
<name>A0A8H6XKG8_9AGAR</name>
<dbReference type="AlphaFoldDB" id="A0A8H6XKG8"/>
<feature type="transmembrane region" description="Helical" evidence="1">
    <location>
        <begin position="125"/>
        <end position="146"/>
    </location>
</feature>
<gene>
    <name evidence="3" type="ORF">MSAN_02004200</name>
</gene>
<reference evidence="3" key="1">
    <citation type="submission" date="2020-05" db="EMBL/GenBank/DDBJ databases">
        <title>Mycena genomes resolve the evolution of fungal bioluminescence.</title>
        <authorList>
            <person name="Tsai I.J."/>
        </authorList>
    </citation>
    <scope>NUCLEOTIDE SEQUENCE</scope>
    <source>
        <strain evidence="3">160909Yilan</strain>
    </source>
</reference>
<dbReference type="Proteomes" id="UP000623467">
    <property type="component" value="Unassembled WGS sequence"/>
</dbReference>
<dbReference type="PANTHER" id="PTHR40465">
    <property type="entry name" value="CHROMOSOME 1, WHOLE GENOME SHOTGUN SEQUENCE"/>
    <property type="match status" value="1"/>
</dbReference>
<keyword evidence="1" id="KW-0812">Transmembrane</keyword>
<evidence type="ECO:0000313" key="4">
    <source>
        <dbReference type="Proteomes" id="UP000623467"/>
    </source>
</evidence>
<protein>
    <recommendedName>
        <fullName evidence="2">DUF6534 domain-containing protein</fullName>
    </recommendedName>
</protein>
<dbReference type="PANTHER" id="PTHR40465:SF1">
    <property type="entry name" value="DUF6534 DOMAIN-CONTAINING PROTEIN"/>
    <property type="match status" value="1"/>
</dbReference>
<evidence type="ECO:0000313" key="3">
    <source>
        <dbReference type="EMBL" id="KAF7342878.1"/>
    </source>
</evidence>
<keyword evidence="4" id="KW-1185">Reference proteome</keyword>
<feature type="transmembrane region" description="Helical" evidence="1">
    <location>
        <begin position="166"/>
        <end position="186"/>
    </location>
</feature>
<feature type="transmembrane region" description="Helical" evidence="1">
    <location>
        <begin position="57"/>
        <end position="81"/>
    </location>
</feature>
<keyword evidence="1" id="KW-0472">Membrane</keyword>
<dbReference type="Pfam" id="PF20152">
    <property type="entry name" value="DUF6534"/>
    <property type="match status" value="1"/>
</dbReference>
<feature type="domain" description="DUF6534" evidence="2">
    <location>
        <begin position="171"/>
        <end position="257"/>
    </location>
</feature>
<proteinExistence type="predicted"/>
<feature type="transmembrane region" description="Helical" evidence="1">
    <location>
        <begin position="93"/>
        <end position="113"/>
    </location>
</feature>
<evidence type="ECO:0000256" key="1">
    <source>
        <dbReference type="SAM" id="Phobius"/>
    </source>
</evidence>
<evidence type="ECO:0000259" key="2">
    <source>
        <dbReference type="Pfam" id="PF20152"/>
    </source>
</evidence>
<keyword evidence="1" id="KW-1133">Transmembrane helix</keyword>
<feature type="transmembrane region" description="Helical" evidence="1">
    <location>
        <begin position="17"/>
        <end position="37"/>
    </location>
</feature>
<sequence>MSSPAANPFGPTVDVRLVYGPLLIGVFFNMILFGLLIAQQLEYYQCARKDPLWMRSLVWGICIVEVANTAFDIHLVFQPLILNYGGIPNDLPTLFITEPLCVVMVAFPIQLFFLWRIRRLTGSNLLPGAIGLFSVISFAGGIWTIVMVPIVRNFMNVPKLFHSAEVWLIGAAVTDISIAVSLAIVLRSKKTGFGPSDTVVDKIIRSTVQTGMWTALFSLMDVVCFLTLQGDTFNFMFNIPLARLYANCFMSTLNARVQLNRAMDRPSLSSSGRHANVVLARGDAVAIDGDNKNIDSTDDAIMNIEHQYGGIRMTKVVERV</sequence>
<dbReference type="InterPro" id="IPR045339">
    <property type="entry name" value="DUF6534"/>
</dbReference>
<dbReference type="EMBL" id="JACAZH010000024">
    <property type="protein sequence ID" value="KAF7342878.1"/>
    <property type="molecule type" value="Genomic_DNA"/>
</dbReference>
<dbReference type="OrthoDB" id="3265526at2759"/>
<accession>A0A8H6XKG8</accession>